<dbReference type="EMBL" id="JAIQCV010000010">
    <property type="protein sequence ID" value="KAH1056345.1"/>
    <property type="molecule type" value="Genomic_DNA"/>
</dbReference>
<sequence length="60" mass="6768">KKGKMFDSSREAIGEEMESHVPTQEQATTANNDNMGNAGNSIRNMFFTMMTQLFDQFMGN</sequence>
<name>A0A9D3USI6_9ROSI</name>
<feature type="non-terminal residue" evidence="2">
    <location>
        <position position="1"/>
    </location>
</feature>
<evidence type="ECO:0000256" key="1">
    <source>
        <dbReference type="SAM" id="MobiDB-lite"/>
    </source>
</evidence>
<protein>
    <submittedName>
        <fullName evidence="2">Uncharacterized protein</fullName>
    </submittedName>
</protein>
<accession>A0A9D3USI6</accession>
<proteinExistence type="predicted"/>
<evidence type="ECO:0000313" key="2">
    <source>
        <dbReference type="EMBL" id="KAH1056345.1"/>
    </source>
</evidence>
<feature type="compositionally biased region" description="Polar residues" evidence="1">
    <location>
        <begin position="21"/>
        <end position="37"/>
    </location>
</feature>
<feature type="region of interest" description="Disordered" evidence="1">
    <location>
        <begin position="1"/>
        <end position="37"/>
    </location>
</feature>
<feature type="compositionally biased region" description="Basic and acidic residues" evidence="1">
    <location>
        <begin position="1"/>
        <end position="19"/>
    </location>
</feature>
<gene>
    <name evidence="2" type="ORF">J1N35_034410</name>
</gene>
<organism evidence="2 3">
    <name type="scientific">Gossypium stocksii</name>
    <dbReference type="NCBI Taxonomy" id="47602"/>
    <lineage>
        <taxon>Eukaryota</taxon>
        <taxon>Viridiplantae</taxon>
        <taxon>Streptophyta</taxon>
        <taxon>Embryophyta</taxon>
        <taxon>Tracheophyta</taxon>
        <taxon>Spermatophyta</taxon>
        <taxon>Magnoliopsida</taxon>
        <taxon>eudicotyledons</taxon>
        <taxon>Gunneridae</taxon>
        <taxon>Pentapetalae</taxon>
        <taxon>rosids</taxon>
        <taxon>malvids</taxon>
        <taxon>Malvales</taxon>
        <taxon>Malvaceae</taxon>
        <taxon>Malvoideae</taxon>
        <taxon>Gossypium</taxon>
    </lineage>
</organism>
<comment type="caution">
    <text evidence="2">The sequence shown here is derived from an EMBL/GenBank/DDBJ whole genome shotgun (WGS) entry which is preliminary data.</text>
</comment>
<dbReference type="AlphaFoldDB" id="A0A9D3USI6"/>
<evidence type="ECO:0000313" key="3">
    <source>
        <dbReference type="Proteomes" id="UP000828251"/>
    </source>
</evidence>
<dbReference type="Proteomes" id="UP000828251">
    <property type="component" value="Unassembled WGS sequence"/>
</dbReference>
<reference evidence="2 3" key="1">
    <citation type="journal article" date="2021" name="Plant Biotechnol. J.">
        <title>Multi-omics assisted identification of the key and species-specific regulatory components of drought-tolerant mechanisms in Gossypium stocksii.</title>
        <authorList>
            <person name="Yu D."/>
            <person name="Ke L."/>
            <person name="Zhang D."/>
            <person name="Wu Y."/>
            <person name="Sun Y."/>
            <person name="Mei J."/>
            <person name="Sun J."/>
            <person name="Sun Y."/>
        </authorList>
    </citation>
    <scope>NUCLEOTIDE SEQUENCE [LARGE SCALE GENOMIC DNA]</scope>
    <source>
        <strain evidence="3">cv. E1</strain>
        <tissue evidence="2">Leaf</tissue>
    </source>
</reference>
<keyword evidence="3" id="KW-1185">Reference proteome</keyword>